<sequence>MTLARSVHSEQPRGSEESVHQGRLHRRLSSAVRIWQQRLASRHGRDEALSLLVGLAGIKSPDACEIFGLDAGHRVRRPLAAPTASRLQVRNSQSRRTARSPCDSGLTATNSKIGAIHSAKSMIGIWAIATISGRTTVVGRAARSIEGTVVSRSVARPTAIEMTHLQKQARTRGGRLTLQSPSLDLSREVHDDSVTVVDQHDDSDPVKPDPAAVPKLPPKLPADHLLRLGPGQLITKIPAVLTPCEGVAGIASGLSDRVATLSPGLRVLDCPKALPPLCTAAGVTRL</sequence>
<reference evidence="2 3" key="1">
    <citation type="submission" date="2016-06" db="EMBL/GenBank/DDBJ databases">
        <authorList>
            <person name="Kjaerup R.B."/>
            <person name="Dalgaard T.S."/>
            <person name="Juul-Madsen H.R."/>
        </authorList>
    </citation>
    <scope>NUCLEOTIDE SEQUENCE [LARGE SCALE GENOMIC DNA]</scope>
    <source>
        <strain evidence="2 3">DSM 45248</strain>
    </source>
</reference>
<accession>A0A1A8ZS36</accession>
<feature type="region of interest" description="Disordered" evidence="1">
    <location>
        <begin position="83"/>
        <end position="105"/>
    </location>
</feature>
<keyword evidence="3" id="KW-1185">Reference proteome</keyword>
<feature type="region of interest" description="Disordered" evidence="1">
    <location>
        <begin position="1"/>
        <end position="24"/>
    </location>
</feature>
<organism evidence="2 3">
    <name type="scientific">Micromonospora narathiwatensis</name>
    <dbReference type="NCBI Taxonomy" id="299146"/>
    <lineage>
        <taxon>Bacteria</taxon>
        <taxon>Bacillati</taxon>
        <taxon>Actinomycetota</taxon>
        <taxon>Actinomycetes</taxon>
        <taxon>Micromonosporales</taxon>
        <taxon>Micromonosporaceae</taxon>
        <taxon>Micromonospora</taxon>
    </lineage>
</organism>
<evidence type="ECO:0000256" key="1">
    <source>
        <dbReference type="SAM" id="MobiDB-lite"/>
    </source>
</evidence>
<gene>
    <name evidence="2" type="ORF">GA0070621_2757</name>
</gene>
<protein>
    <submittedName>
        <fullName evidence="2">Uncharacterized protein</fullName>
    </submittedName>
</protein>
<evidence type="ECO:0000313" key="2">
    <source>
        <dbReference type="EMBL" id="SBT46934.1"/>
    </source>
</evidence>
<feature type="compositionally biased region" description="Polar residues" evidence="1">
    <location>
        <begin position="85"/>
        <end position="95"/>
    </location>
</feature>
<proteinExistence type="predicted"/>
<name>A0A1A8ZS36_9ACTN</name>
<evidence type="ECO:0000313" key="3">
    <source>
        <dbReference type="Proteomes" id="UP000198765"/>
    </source>
</evidence>
<dbReference type="EMBL" id="LT594324">
    <property type="protein sequence ID" value="SBT46934.1"/>
    <property type="molecule type" value="Genomic_DNA"/>
</dbReference>
<feature type="compositionally biased region" description="Basic and acidic residues" evidence="1">
    <location>
        <begin position="7"/>
        <end position="20"/>
    </location>
</feature>
<dbReference type="AlphaFoldDB" id="A0A1A8ZS36"/>
<dbReference type="Proteomes" id="UP000198765">
    <property type="component" value="Chromosome I"/>
</dbReference>